<dbReference type="OrthoDB" id="5181364at2"/>
<accession>Q1AYY7</accession>
<sequence>MSGSPLAEALGRVDPDRHRFRMRAGASGEGWVVAAELVSDAALAGRQIQRARSRWGLRRREAAAYLVGSYAWGVGGPAAAAYVLARRVPDLSPQNVLVRLDEGGGIPEAALCGGRFAALASDPASGHPEALAFPGEPELLAWMRGRLVAGLGPLVELVSGLTRVGGRTLWGRAADLLAQSFLMVGEDTPDQVGCMRDARAFVSGLPFGERVGFFVVGSGERRRAFMRRSICCQAYRNPGYGYCDSCPALSQEERERRALEELARIRA</sequence>
<reference evidence="3 4" key="1">
    <citation type="submission" date="2006-06" db="EMBL/GenBank/DDBJ databases">
        <title>Complete sequence of Rubrobacter xylanophilus DSM 9941.</title>
        <authorList>
            <consortium name="US DOE Joint Genome Institute"/>
            <person name="Copeland A."/>
            <person name="Lucas S."/>
            <person name="Lapidus A."/>
            <person name="Barry K."/>
            <person name="Detter J.C."/>
            <person name="Glavina del Rio T."/>
            <person name="Hammon N."/>
            <person name="Israni S."/>
            <person name="Dalin E."/>
            <person name="Tice H."/>
            <person name="Pitluck S."/>
            <person name="Munk A.C."/>
            <person name="Brettin T."/>
            <person name="Bruce D."/>
            <person name="Han C."/>
            <person name="Tapia R."/>
            <person name="Gilna P."/>
            <person name="Schmutz J."/>
            <person name="Larimer F."/>
            <person name="Land M."/>
            <person name="Hauser L."/>
            <person name="Kyrpides N."/>
            <person name="Lykidis A."/>
            <person name="da Costa M.S."/>
            <person name="Rainey F.A."/>
            <person name="Empadinhas N."/>
            <person name="Jolivet E."/>
            <person name="Battista J.R."/>
            <person name="Richardson P."/>
        </authorList>
    </citation>
    <scope>NUCLEOTIDE SEQUENCE [LARGE SCALE GENOMIC DNA]</scope>
    <source>
        <strain evidence="4">DSM 9941 / NBRC 16129 / PRD-1</strain>
    </source>
</reference>
<dbReference type="STRING" id="266117.Rxyl_0417"/>
<dbReference type="KEGG" id="rxy:Rxyl_0417"/>
<dbReference type="GO" id="GO:0003824">
    <property type="term" value="F:catalytic activity"/>
    <property type="evidence" value="ECO:0007669"/>
    <property type="project" value="UniProtKB-ARBA"/>
</dbReference>
<name>Q1AYY7_RUBXD</name>
<dbReference type="EMBL" id="CP000386">
    <property type="protein sequence ID" value="ABG03391.1"/>
    <property type="molecule type" value="Genomic_DNA"/>
</dbReference>
<dbReference type="HOGENOM" id="CLU_1041633_0_0_11"/>
<feature type="domain" description="Ferric siderophore reductase C-terminal" evidence="2">
    <location>
        <begin position="228"/>
        <end position="247"/>
    </location>
</feature>
<organism evidence="3 4">
    <name type="scientific">Rubrobacter xylanophilus (strain DSM 9941 / JCM 11954 / NBRC 16129 / PRD-1)</name>
    <dbReference type="NCBI Taxonomy" id="266117"/>
    <lineage>
        <taxon>Bacteria</taxon>
        <taxon>Bacillati</taxon>
        <taxon>Actinomycetota</taxon>
        <taxon>Rubrobacteria</taxon>
        <taxon>Rubrobacterales</taxon>
        <taxon>Rubrobacteraceae</taxon>
        <taxon>Rubrobacter</taxon>
    </lineage>
</organism>
<dbReference type="InterPro" id="IPR022770">
    <property type="entry name" value="IucA/IucC-like_C"/>
</dbReference>
<dbReference type="RefSeq" id="WP_011563409.1">
    <property type="nucleotide sequence ID" value="NC_008148.1"/>
</dbReference>
<keyword evidence="4" id="KW-1185">Reference proteome</keyword>
<evidence type="ECO:0000259" key="1">
    <source>
        <dbReference type="Pfam" id="PF06276"/>
    </source>
</evidence>
<dbReference type="PhylomeDB" id="Q1AYY7"/>
<dbReference type="GO" id="GO:0051537">
    <property type="term" value="F:2 iron, 2 sulfur cluster binding"/>
    <property type="evidence" value="ECO:0007669"/>
    <property type="project" value="InterPro"/>
</dbReference>
<dbReference type="Pfam" id="PF11575">
    <property type="entry name" value="FhuF_C"/>
    <property type="match status" value="1"/>
</dbReference>
<dbReference type="Pfam" id="PF06276">
    <property type="entry name" value="FhuF"/>
    <property type="match status" value="1"/>
</dbReference>
<gene>
    <name evidence="3" type="ordered locus">Rxyl_0417</name>
</gene>
<evidence type="ECO:0000259" key="2">
    <source>
        <dbReference type="Pfam" id="PF11575"/>
    </source>
</evidence>
<dbReference type="eggNOG" id="COG4114">
    <property type="taxonomic scope" value="Bacteria"/>
</dbReference>
<evidence type="ECO:0008006" key="5">
    <source>
        <dbReference type="Google" id="ProtNLM"/>
    </source>
</evidence>
<dbReference type="InterPro" id="IPR024726">
    <property type="entry name" value="FhuF_C"/>
</dbReference>
<proteinExistence type="predicted"/>
<evidence type="ECO:0000313" key="3">
    <source>
        <dbReference type="EMBL" id="ABG03391.1"/>
    </source>
</evidence>
<feature type="domain" description="Aerobactin siderophore biosynthesis IucA/IucC-like C-terminal" evidence="1">
    <location>
        <begin position="69"/>
        <end position="184"/>
    </location>
</feature>
<dbReference type="AlphaFoldDB" id="Q1AYY7"/>
<protein>
    <recommendedName>
        <fullName evidence="5">Ferric siderophore reductase C-terminal domain-containing protein</fullName>
    </recommendedName>
</protein>
<dbReference type="Proteomes" id="UP000006637">
    <property type="component" value="Chromosome"/>
</dbReference>
<evidence type="ECO:0000313" key="4">
    <source>
        <dbReference type="Proteomes" id="UP000006637"/>
    </source>
</evidence>